<feature type="chain" id="PRO_5043088006" description="Metalloendopeptidase" evidence="2">
    <location>
        <begin position="20"/>
        <end position="651"/>
    </location>
</feature>
<dbReference type="Gene3D" id="3.40.390.10">
    <property type="entry name" value="Collagenase (Catalytic Domain)"/>
    <property type="match status" value="1"/>
</dbReference>
<evidence type="ECO:0000256" key="2">
    <source>
        <dbReference type="RuleBase" id="RU361183"/>
    </source>
</evidence>
<keyword evidence="1 2" id="KW-0645">Protease</keyword>
<feature type="binding site" evidence="1">
    <location>
        <position position="195"/>
    </location>
    <ligand>
        <name>Zn(2+)</name>
        <dbReference type="ChEBI" id="CHEBI:29105"/>
        <note>catalytic</note>
    </ligand>
</feature>
<dbReference type="InterPro" id="IPR006026">
    <property type="entry name" value="Peptidase_Metallo"/>
</dbReference>
<proteinExistence type="predicted"/>
<dbReference type="EMBL" id="CAVLGL010000115">
    <property type="protein sequence ID" value="CAK1599696.1"/>
    <property type="molecule type" value="Genomic_DNA"/>
</dbReference>
<feature type="signal peptide" evidence="2">
    <location>
        <begin position="1"/>
        <end position="19"/>
    </location>
</feature>
<dbReference type="AlphaFoldDB" id="A0AAV1LW61"/>
<evidence type="ECO:0000313" key="6">
    <source>
        <dbReference type="Proteomes" id="UP001314205"/>
    </source>
</evidence>
<gene>
    <name evidence="5" type="ORF">PARMNEM_LOCUS18550</name>
</gene>
<keyword evidence="6" id="KW-1185">Reference proteome</keyword>
<dbReference type="CDD" id="cd04280">
    <property type="entry name" value="ZnMc_astacin_like"/>
    <property type="match status" value="1"/>
</dbReference>
<keyword evidence="1 2" id="KW-0482">Metalloprotease</keyword>
<reference evidence="5 6" key="1">
    <citation type="submission" date="2023-11" db="EMBL/GenBank/DDBJ databases">
        <authorList>
            <person name="Hedman E."/>
            <person name="Englund M."/>
            <person name="Stromberg M."/>
            <person name="Nyberg Akerstrom W."/>
            <person name="Nylinder S."/>
            <person name="Jareborg N."/>
            <person name="Kallberg Y."/>
            <person name="Kronander E."/>
        </authorList>
    </citation>
    <scope>NUCLEOTIDE SEQUENCE [LARGE SCALE GENOMIC DNA]</scope>
</reference>
<keyword evidence="2" id="KW-0732">Signal</keyword>
<feature type="binding site" evidence="1">
    <location>
        <position position="201"/>
    </location>
    <ligand>
        <name>Zn(2+)</name>
        <dbReference type="ChEBI" id="CHEBI:29105"/>
        <note>catalytic</note>
    </ligand>
</feature>
<comment type="caution">
    <text evidence="5">The sequence shown here is derived from an EMBL/GenBank/DDBJ whole genome shotgun (WGS) entry which is preliminary data.</text>
</comment>
<dbReference type="PRINTS" id="PR00480">
    <property type="entry name" value="ASTACIN"/>
</dbReference>
<dbReference type="InterPro" id="IPR034035">
    <property type="entry name" value="Astacin-like_dom"/>
</dbReference>
<feature type="domain" description="Peptidase M12A" evidence="4">
    <location>
        <begin position="92"/>
        <end position="292"/>
    </location>
</feature>
<dbReference type="Pfam" id="PF01400">
    <property type="entry name" value="Astacin"/>
    <property type="match status" value="1"/>
</dbReference>
<dbReference type="EC" id="3.4.24.-" evidence="2"/>
<feature type="region of interest" description="Disordered" evidence="3">
    <location>
        <begin position="297"/>
        <end position="323"/>
    </location>
</feature>
<dbReference type="GO" id="GO:0006508">
    <property type="term" value="P:proteolysis"/>
    <property type="evidence" value="ECO:0007669"/>
    <property type="project" value="UniProtKB-KW"/>
</dbReference>
<comment type="cofactor">
    <cofactor evidence="1 2">
        <name>Zn(2+)</name>
        <dbReference type="ChEBI" id="CHEBI:29105"/>
    </cofactor>
    <text evidence="1 2">Binds 1 zinc ion per subunit.</text>
</comment>
<name>A0AAV1LW61_9NEOP</name>
<feature type="active site" evidence="1">
    <location>
        <position position="192"/>
    </location>
</feature>
<keyword evidence="1 2" id="KW-0378">Hydrolase</keyword>
<feature type="compositionally biased region" description="Basic residues" evidence="3">
    <location>
        <begin position="309"/>
        <end position="321"/>
    </location>
</feature>
<dbReference type="PROSITE" id="PS51864">
    <property type="entry name" value="ASTACIN"/>
    <property type="match status" value="1"/>
</dbReference>
<dbReference type="PANTHER" id="PTHR10127">
    <property type="entry name" value="DISCOIDIN, CUB, EGF, LAMININ , AND ZINC METALLOPROTEASE DOMAIN CONTAINING"/>
    <property type="match status" value="1"/>
</dbReference>
<comment type="caution">
    <text evidence="1">Lacks conserved residue(s) required for the propagation of feature annotation.</text>
</comment>
<organism evidence="5 6">
    <name type="scientific">Parnassius mnemosyne</name>
    <name type="common">clouded apollo</name>
    <dbReference type="NCBI Taxonomy" id="213953"/>
    <lineage>
        <taxon>Eukaryota</taxon>
        <taxon>Metazoa</taxon>
        <taxon>Ecdysozoa</taxon>
        <taxon>Arthropoda</taxon>
        <taxon>Hexapoda</taxon>
        <taxon>Insecta</taxon>
        <taxon>Pterygota</taxon>
        <taxon>Neoptera</taxon>
        <taxon>Endopterygota</taxon>
        <taxon>Lepidoptera</taxon>
        <taxon>Glossata</taxon>
        <taxon>Ditrysia</taxon>
        <taxon>Papilionoidea</taxon>
        <taxon>Papilionidae</taxon>
        <taxon>Parnassiinae</taxon>
        <taxon>Parnassini</taxon>
        <taxon>Parnassius</taxon>
        <taxon>Driopa</taxon>
    </lineage>
</organism>
<dbReference type="GO" id="GO:0008270">
    <property type="term" value="F:zinc ion binding"/>
    <property type="evidence" value="ECO:0007669"/>
    <property type="project" value="UniProtKB-UniRule"/>
</dbReference>
<protein>
    <recommendedName>
        <fullName evidence="2">Metalloendopeptidase</fullName>
        <ecNumber evidence="2">3.4.24.-</ecNumber>
    </recommendedName>
</protein>
<dbReference type="SMART" id="SM00235">
    <property type="entry name" value="ZnMc"/>
    <property type="match status" value="1"/>
</dbReference>
<dbReference type="Proteomes" id="UP001314205">
    <property type="component" value="Unassembled WGS sequence"/>
</dbReference>
<dbReference type="InterPro" id="IPR024079">
    <property type="entry name" value="MetalloPept_cat_dom_sf"/>
</dbReference>
<feature type="binding site" evidence="1">
    <location>
        <position position="191"/>
    </location>
    <ligand>
        <name>Zn(2+)</name>
        <dbReference type="ChEBI" id="CHEBI:29105"/>
        <note>catalytic</note>
    </ligand>
</feature>
<evidence type="ECO:0000256" key="1">
    <source>
        <dbReference type="PROSITE-ProRule" id="PRU01211"/>
    </source>
</evidence>
<sequence>MKWTELVVLINIIVLECWAMTRSELEEFSDFIEKTSQLDLNLKNNPDLDVDEDDTASENAWEESGKFEGDLILNERQRRLIVEVVAEGLARNGLRDITKRWPDNEVIYYIQREHFSEDQLQAIENGIDDITQASCIKFRPYKKGDRDAVVIQGSRRGCFSQVGYQGGYQVLNLYGRHPVGRGCFRHGTVVHELLHTLGFYHMQSSPDRDDYIDVVWENILQPARHNFRKYNTFAVSDFGVGYDYDSVLHYSKKAFSANGQDTLVPKQSGADIGQRVGLSHKDTQKLNKMYCDADSNNNDIGNHVPQRLPNKKKNTKNKPFKGHGIGYHQGKAMVIKLPAAETYRLLDLPTFHMFDYFSKTPQAVSQTLIENHGFRSGITSVYDLVTPIPDEVVKPVVFNTKLPGNYNSSDEVPEKLHDDILEPTFKKNNDTYEQRNQENALKHLYDKEADSESLDDAFERLNKVIKSHVYPSVRQSNNETKNNYNNYYTPKNNLNVNDDDATFKTKENSFSYTHNDRDKGLTEKSYGIEYPQKVTQENSQSKDFIEEMDSSFRTSFPRRSQDYIIQVSDSESIKEKLNHRNDYEHLYIPNEHRENIRQHRLFGENVPTNSEWNQNDEFTRHIDDYDTNSYLYKKENKDVPLFDLNHTKSYL</sequence>
<dbReference type="GO" id="GO:0004222">
    <property type="term" value="F:metalloendopeptidase activity"/>
    <property type="evidence" value="ECO:0007669"/>
    <property type="project" value="UniProtKB-UniRule"/>
</dbReference>
<accession>A0AAV1LW61</accession>
<keyword evidence="1 2" id="KW-0479">Metal-binding</keyword>
<dbReference type="SUPFAM" id="SSF55486">
    <property type="entry name" value="Metalloproteases ('zincins'), catalytic domain"/>
    <property type="match status" value="1"/>
</dbReference>
<dbReference type="InterPro" id="IPR001506">
    <property type="entry name" value="Peptidase_M12A"/>
</dbReference>
<keyword evidence="1 2" id="KW-0862">Zinc</keyword>
<dbReference type="PANTHER" id="PTHR10127:SF814">
    <property type="entry name" value="MEPRIN A SUBUNIT BETA"/>
    <property type="match status" value="1"/>
</dbReference>
<evidence type="ECO:0000259" key="4">
    <source>
        <dbReference type="PROSITE" id="PS51864"/>
    </source>
</evidence>
<evidence type="ECO:0000313" key="5">
    <source>
        <dbReference type="EMBL" id="CAK1599696.1"/>
    </source>
</evidence>
<evidence type="ECO:0000256" key="3">
    <source>
        <dbReference type="SAM" id="MobiDB-lite"/>
    </source>
</evidence>